<keyword evidence="4" id="KW-0874">Quinone</keyword>
<keyword evidence="5" id="KW-0274">FAD</keyword>
<dbReference type="GO" id="GO:0048038">
    <property type="term" value="F:quinone binding"/>
    <property type="evidence" value="ECO:0007669"/>
    <property type="project" value="UniProtKB-KW"/>
</dbReference>
<dbReference type="PANTHER" id="PTHR10632:SF2">
    <property type="entry name" value="SULFIDE:QUINONE OXIDOREDUCTASE, MITOCHONDRIAL"/>
    <property type="match status" value="1"/>
</dbReference>
<evidence type="ECO:0000256" key="12">
    <source>
        <dbReference type="ARBA" id="ARBA00059167"/>
    </source>
</evidence>
<keyword evidence="7" id="KW-0560">Oxidoreductase</keyword>
<evidence type="ECO:0000256" key="10">
    <source>
        <dbReference type="ARBA" id="ARBA00052810"/>
    </source>
</evidence>
<evidence type="ECO:0000256" key="4">
    <source>
        <dbReference type="ARBA" id="ARBA00022719"/>
    </source>
</evidence>
<evidence type="ECO:0000256" key="1">
    <source>
        <dbReference type="ARBA" id="ARBA00001974"/>
    </source>
</evidence>
<comment type="catalytic activity">
    <reaction evidence="10">
        <text>ubiquinone-10 + hydrogen sulfide + glutathione + H(+) = S-sulfanylglutathione + ubiquinol-10</text>
        <dbReference type="Rhea" id="RHEA:62608"/>
        <dbReference type="ChEBI" id="CHEBI:15378"/>
        <dbReference type="ChEBI" id="CHEBI:29919"/>
        <dbReference type="ChEBI" id="CHEBI:46245"/>
        <dbReference type="ChEBI" id="CHEBI:57925"/>
        <dbReference type="ChEBI" id="CHEBI:58905"/>
        <dbReference type="ChEBI" id="CHEBI:64183"/>
    </reaction>
    <physiologicalReaction direction="left-to-right" evidence="10">
        <dbReference type="Rhea" id="RHEA:62609"/>
    </physiologicalReaction>
</comment>
<proteinExistence type="inferred from homology"/>
<evidence type="ECO:0000313" key="18">
    <source>
        <dbReference type="Proteomes" id="UP001154114"/>
    </source>
</evidence>
<keyword evidence="3" id="KW-0285">Flavoprotein</keyword>
<dbReference type="PANTHER" id="PTHR10632">
    <property type="entry name" value="SULFIDE:QUINONE OXIDOREDUCTASE"/>
    <property type="match status" value="1"/>
</dbReference>
<evidence type="ECO:0000256" key="11">
    <source>
        <dbReference type="ARBA" id="ARBA00052986"/>
    </source>
</evidence>
<comment type="subcellular location">
    <subcellularLocation>
        <location evidence="2">Mitochondrion</location>
    </subcellularLocation>
</comment>
<evidence type="ECO:0000256" key="5">
    <source>
        <dbReference type="ARBA" id="ARBA00022827"/>
    </source>
</evidence>
<evidence type="ECO:0000256" key="13">
    <source>
        <dbReference type="ARBA" id="ARBA00060891"/>
    </source>
</evidence>
<name>A0A9P0FRE5_CHRIL</name>
<dbReference type="SUPFAM" id="SSF51905">
    <property type="entry name" value="FAD/NAD(P)-binding domain"/>
    <property type="match status" value="2"/>
</dbReference>
<evidence type="ECO:0000256" key="3">
    <source>
        <dbReference type="ARBA" id="ARBA00022630"/>
    </source>
</evidence>
<protein>
    <recommendedName>
        <fullName evidence="15">Sulfide:quinone oxidoreductase, mitochondrial</fullName>
        <ecNumber evidence="14">1.8.5.8</ecNumber>
    </recommendedName>
    <alternativeName>
        <fullName evidence="16">Sulfide quinone oxidoreductase</fullName>
    </alternativeName>
</protein>
<dbReference type="GO" id="GO:0106436">
    <property type="term" value="F:glutathione-dependent sulfide quinone oxidoreductase activity"/>
    <property type="evidence" value="ECO:0007669"/>
    <property type="project" value="UniProtKB-EC"/>
</dbReference>
<sequence length="377" mass="42666">MLEPSKIHYYQPAFTLIGAGIMKMKHSHRPLPKIVPRGVTWLHDAALNFDPCDNMVYTENGDKIQYEYMVVAVGINNDYDQITGLKRALKDPKVPVTTIYSPEYCQKTWKCIKQFTGGHALFTFPPVGGKCSGASMKIMFLAHDYWRQKNILKKTSITYNTSSDKLFGIPKYAIALRRLVMNRRIVPNYCAELVQVAPREATFLCVGGQTLTFPYNMLHVTPPMSPPACLRQCQELTNEAGFLDVDLYSLQHRRFPNVFGVGDCMGTPNSKTAAAVAPQSYVVERNLGNVMSGKPPVARYSGYGACPLITSYKKGMLAEFAYDKKVCETFPFDQSKERRILFQLNKRVFPHLYWKALVKGKWNGSATIRHIINPLRL</sequence>
<evidence type="ECO:0000256" key="8">
    <source>
        <dbReference type="ARBA" id="ARBA00023128"/>
    </source>
</evidence>
<dbReference type="EC" id="1.8.5.8" evidence="14"/>
<organism evidence="17 18">
    <name type="scientific">Chrysodeixis includens</name>
    <name type="common">Soybean looper</name>
    <name type="synonym">Pseudoplusia includens</name>
    <dbReference type="NCBI Taxonomy" id="689277"/>
    <lineage>
        <taxon>Eukaryota</taxon>
        <taxon>Metazoa</taxon>
        <taxon>Ecdysozoa</taxon>
        <taxon>Arthropoda</taxon>
        <taxon>Hexapoda</taxon>
        <taxon>Insecta</taxon>
        <taxon>Pterygota</taxon>
        <taxon>Neoptera</taxon>
        <taxon>Endopterygota</taxon>
        <taxon>Lepidoptera</taxon>
        <taxon>Glossata</taxon>
        <taxon>Ditrysia</taxon>
        <taxon>Noctuoidea</taxon>
        <taxon>Noctuidae</taxon>
        <taxon>Plusiinae</taxon>
        <taxon>Chrysodeixis</taxon>
    </lineage>
</organism>
<reference evidence="17" key="1">
    <citation type="submission" date="2021-12" db="EMBL/GenBank/DDBJ databases">
        <authorList>
            <person name="King R."/>
        </authorList>
    </citation>
    <scope>NUCLEOTIDE SEQUENCE</scope>
</reference>
<keyword evidence="6" id="KW-0809">Transit peptide</keyword>
<evidence type="ECO:0000256" key="2">
    <source>
        <dbReference type="ARBA" id="ARBA00004173"/>
    </source>
</evidence>
<comment type="similarity">
    <text evidence="13">Belongs to the SQRD family.</text>
</comment>
<dbReference type="GO" id="GO:0070224">
    <property type="term" value="F:sulfide:quinone oxidoreductase activity"/>
    <property type="evidence" value="ECO:0007669"/>
    <property type="project" value="TreeGrafter"/>
</dbReference>
<evidence type="ECO:0000256" key="16">
    <source>
        <dbReference type="ARBA" id="ARBA00082958"/>
    </source>
</evidence>
<accession>A0A9P0FRE5</accession>
<keyword evidence="8" id="KW-0496">Mitochondrion</keyword>
<dbReference type="OrthoDB" id="5376590at2759"/>
<gene>
    <name evidence="17" type="ORF">CINC_LOCUS1237</name>
</gene>
<evidence type="ECO:0000256" key="14">
    <source>
        <dbReference type="ARBA" id="ARBA00066447"/>
    </source>
</evidence>
<dbReference type="InterPro" id="IPR036188">
    <property type="entry name" value="FAD/NAD-bd_sf"/>
</dbReference>
<dbReference type="AlphaFoldDB" id="A0A9P0FRE5"/>
<dbReference type="FunFam" id="3.50.50.60:FF:000034">
    <property type="entry name" value="sulfide:quinone oxidoreductase, mitochondrial"/>
    <property type="match status" value="1"/>
</dbReference>
<dbReference type="GO" id="GO:0071949">
    <property type="term" value="F:FAD binding"/>
    <property type="evidence" value="ECO:0007669"/>
    <property type="project" value="TreeGrafter"/>
</dbReference>
<dbReference type="Gene3D" id="3.50.50.60">
    <property type="entry name" value="FAD/NAD(P)-binding domain"/>
    <property type="match status" value="2"/>
</dbReference>
<dbReference type="GO" id="GO:0005739">
    <property type="term" value="C:mitochondrion"/>
    <property type="evidence" value="ECO:0007669"/>
    <property type="project" value="UniProtKB-SubCell"/>
</dbReference>
<comment type="catalytic activity">
    <reaction evidence="11">
        <text>a quinone + hydrogen sulfide + glutathione + H(+) = S-sulfanylglutathione + a quinol</text>
        <dbReference type="Rhea" id="RHEA:55156"/>
        <dbReference type="ChEBI" id="CHEBI:15378"/>
        <dbReference type="ChEBI" id="CHEBI:24646"/>
        <dbReference type="ChEBI" id="CHEBI:29919"/>
        <dbReference type="ChEBI" id="CHEBI:57925"/>
        <dbReference type="ChEBI" id="CHEBI:58905"/>
        <dbReference type="ChEBI" id="CHEBI:132124"/>
        <dbReference type="EC" id="1.8.5.8"/>
    </reaction>
    <physiologicalReaction direction="left-to-right" evidence="11">
        <dbReference type="Rhea" id="RHEA:55157"/>
    </physiologicalReaction>
</comment>
<comment type="function">
    <text evidence="12">Catalyzes the oxidation of hydrogen sulfide with the help of a quinone, such as ubiquinone-10, giving rise to thiosulfate and ultimately to sulfane (molecular sulfur) atoms. Requires an additional electron acceptor; can use sulfite, sulfide or cyanide (in vitro). It is believed the in vivo electron acceptor is glutathione.</text>
</comment>
<evidence type="ECO:0000256" key="9">
    <source>
        <dbReference type="ARBA" id="ARBA00051038"/>
    </source>
</evidence>
<dbReference type="EMBL" id="LR824013">
    <property type="protein sequence ID" value="CAH0579476.1"/>
    <property type="molecule type" value="Genomic_DNA"/>
</dbReference>
<evidence type="ECO:0000256" key="15">
    <source>
        <dbReference type="ARBA" id="ARBA00070160"/>
    </source>
</evidence>
<comment type="catalytic activity">
    <reaction evidence="9">
        <text>ubiquinone-10 + hydrogen sulfide + sulfite + 2 H(+) = ubiquinol-10 + thiosulfate</text>
        <dbReference type="Rhea" id="RHEA:38359"/>
        <dbReference type="ChEBI" id="CHEBI:15378"/>
        <dbReference type="ChEBI" id="CHEBI:17359"/>
        <dbReference type="ChEBI" id="CHEBI:29919"/>
        <dbReference type="ChEBI" id="CHEBI:33542"/>
        <dbReference type="ChEBI" id="CHEBI:46245"/>
        <dbReference type="ChEBI" id="CHEBI:64183"/>
    </reaction>
    <physiologicalReaction direction="left-to-right" evidence="9">
        <dbReference type="Rhea" id="RHEA:38360"/>
    </physiologicalReaction>
</comment>
<comment type="cofactor">
    <cofactor evidence="1">
        <name>FAD</name>
        <dbReference type="ChEBI" id="CHEBI:57692"/>
    </cofactor>
</comment>
<keyword evidence="18" id="KW-1185">Reference proteome</keyword>
<evidence type="ECO:0000256" key="7">
    <source>
        <dbReference type="ARBA" id="ARBA00023002"/>
    </source>
</evidence>
<dbReference type="GO" id="GO:0070221">
    <property type="term" value="P:sulfide oxidation, using sulfide:quinone oxidoreductase"/>
    <property type="evidence" value="ECO:0007669"/>
    <property type="project" value="TreeGrafter"/>
</dbReference>
<evidence type="ECO:0000313" key="17">
    <source>
        <dbReference type="EMBL" id="CAH0579476.1"/>
    </source>
</evidence>
<evidence type="ECO:0000256" key="6">
    <source>
        <dbReference type="ARBA" id="ARBA00022946"/>
    </source>
</evidence>
<dbReference type="Proteomes" id="UP001154114">
    <property type="component" value="Chromosome 10"/>
</dbReference>
<dbReference type="InterPro" id="IPR015904">
    <property type="entry name" value="Sulphide_quinone_reductase"/>
</dbReference>